<evidence type="ECO:0000313" key="4">
    <source>
        <dbReference type="Proteomes" id="UP000729402"/>
    </source>
</evidence>
<keyword evidence="2" id="KW-0732">Signal</keyword>
<accession>A0A8J5T4M4</accession>
<dbReference type="PANTHER" id="PTHR33474">
    <property type="entry name" value="TRANSMEMBRANE PROTEIN"/>
    <property type="match status" value="1"/>
</dbReference>
<dbReference type="PANTHER" id="PTHR33474:SF16">
    <property type="entry name" value="OS01G0264400 PROTEIN"/>
    <property type="match status" value="1"/>
</dbReference>
<evidence type="ECO:0000313" key="3">
    <source>
        <dbReference type="EMBL" id="KAG8068259.1"/>
    </source>
</evidence>
<sequence length="141" mass="14970">MAMELRFSCKTTRRSGLAAVLALSCLLLLSLPALVSSVPTSRSLQLQQHPPPLNLSQDVIFLISSLIYTALSVPDSGAVTFVTLGSNLDHGFCPCRTTRWAASSAARNLGRAAARMDVEVNDYPGSGPNNRHVPPKGPGRA</sequence>
<dbReference type="PROSITE" id="PS51257">
    <property type="entry name" value="PROKAR_LIPOPROTEIN"/>
    <property type="match status" value="1"/>
</dbReference>
<organism evidence="3 4">
    <name type="scientific">Zizania palustris</name>
    <name type="common">Northern wild rice</name>
    <dbReference type="NCBI Taxonomy" id="103762"/>
    <lineage>
        <taxon>Eukaryota</taxon>
        <taxon>Viridiplantae</taxon>
        <taxon>Streptophyta</taxon>
        <taxon>Embryophyta</taxon>
        <taxon>Tracheophyta</taxon>
        <taxon>Spermatophyta</taxon>
        <taxon>Magnoliopsida</taxon>
        <taxon>Liliopsida</taxon>
        <taxon>Poales</taxon>
        <taxon>Poaceae</taxon>
        <taxon>BOP clade</taxon>
        <taxon>Oryzoideae</taxon>
        <taxon>Oryzeae</taxon>
        <taxon>Zizaniinae</taxon>
        <taxon>Zizania</taxon>
    </lineage>
</organism>
<evidence type="ECO:0000256" key="1">
    <source>
        <dbReference type="SAM" id="MobiDB-lite"/>
    </source>
</evidence>
<reference evidence="3" key="2">
    <citation type="submission" date="2021-02" db="EMBL/GenBank/DDBJ databases">
        <authorList>
            <person name="Kimball J.A."/>
            <person name="Haas M.W."/>
            <person name="Macchietto M."/>
            <person name="Kono T."/>
            <person name="Duquette J."/>
            <person name="Shao M."/>
        </authorList>
    </citation>
    <scope>NUCLEOTIDE SEQUENCE</scope>
    <source>
        <tissue evidence="3">Fresh leaf tissue</tissue>
    </source>
</reference>
<name>A0A8J5T4M4_ZIZPA</name>
<feature type="chain" id="PRO_5035287600" evidence="2">
    <location>
        <begin position="38"/>
        <end position="141"/>
    </location>
</feature>
<dbReference type="AlphaFoldDB" id="A0A8J5T4M4"/>
<feature type="region of interest" description="Disordered" evidence="1">
    <location>
        <begin position="120"/>
        <end position="141"/>
    </location>
</feature>
<gene>
    <name evidence="3" type="ORF">GUJ93_ZPchr0005g15964</name>
</gene>
<reference evidence="3" key="1">
    <citation type="journal article" date="2021" name="bioRxiv">
        <title>Whole Genome Assembly and Annotation of Northern Wild Rice, Zizania palustris L., Supports a Whole Genome Duplication in the Zizania Genus.</title>
        <authorList>
            <person name="Haas M."/>
            <person name="Kono T."/>
            <person name="Macchietto M."/>
            <person name="Millas R."/>
            <person name="McGilp L."/>
            <person name="Shao M."/>
            <person name="Duquette J."/>
            <person name="Hirsch C.N."/>
            <person name="Kimball J."/>
        </authorList>
    </citation>
    <scope>NUCLEOTIDE SEQUENCE</scope>
    <source>
        <tissue evidence="3">Fresh leaf tissue</tissue>
    </source>
</reference>
<dbReference type="Proteomes" id="UP000729402">
    <property type="component" value="Unassembled WGS sequence"/>
</dbReference>
<protein>
    <submittedName>
        <fullName evidence="3">Uncharacterized protein</fullName>
    </submittedName>
</protein>
<comment type="caution">
    <text evidence="3">The sequence shown here is derived from an EMBL/GenBank/DDBJ whole genome shotgun (WGS) entry which is preliminary data.</text>
</comment>
<dbReference type="EMBL" id="JAAALK010000284">
    <property type="protein sequence ID" value="KAG8068259.1"/>
    <property type="molecule type" value="Genomic_DNA"/>
</dbReference>
<evidence type="ECO:0000256" key="2">
    <source>
        <dbReference type="SAM" id="SignalP"/>
    </source>
</evidence>
<dbReference type="OrthoDB" id="693939at2759"/>
<feature type="signal peptide" evidence="2">
    <location>
        <begin position="1"/>
        <end position="37"/>
    </location>
</feature>
<proteinExistence type="predicted"/>
<keyword evidence="4" id="KW-1185">Reference proteome</keyword>